<keyword evidence="4 5" id="KW-0456">Lyase</keyword>
<reference evidence="9 10" key="1">
    <citation type="submission" date="2018-04" db="EMBL/GenBank/DDBJ databases">
        <title>Methylobacterium sp. PR1016A genome.</title>
        <authorList>
            <person name="Park W."/>
        </authorList>
    </citation>
    <scope>NUCLEOTIDE SEQUENCE [LARGE SCALE GENOMIC DNA]</scope>
    <source>
        <strain evidence="9 10">PR1016A</strain>
    </source>
</reference>
<evidence type="ECO:0000256" key="8">
    <source>
        <dbReference type="PIRSR" id="PIRSR001365-2"/>
    </source>
</evidence>
<dbReference type="OrthoDB" id="8995637at2"/>
<comment type="pathway">
    <text evidence="2 5">Carbohydrate acid metabolism; D-glucarate degradation; 2,5-dioxopentanoate from D-glucarate: step 2/2.</text>
</comment>
<feature type="active site" description="Proton donor/acceptor" evidence="7">
    <location>
        <position position="145"/>
    </location>
</feature>
<dbReference type="CDD" id="cd00951">
    <property type="entry name" value="KDGDH"/>
    <property type="match status" value="1"/>
</dbReference>
<proteinExistence type="inferred from homology"/>
<dbReference type="PANTHER" id="PTHR12128:SF19">
    <property type="entry name" value="5-DEHYDRO-4-DEOXYGLUCARATE DEHYDRATASE 2-RELATED"/>
    <property type="match status" value="1"/>
</dbReference>
<comment type="catalytic activity">
    <reaction evidence="1 5">
        <text>5-dehydro-4-deoxy-D-glucarate + H(+) = 2,5-dioxopentanoate + CO2 + H2O</text>
        <dbReference type="Rhea" id="RHEA:24608"/>
        <dbReference type="ChEBI" id="CHEBI:15377"/>
        <dbReference type="ChEBI" id="CHEBI:15378"/>
        <dbReference type="ChEBI" id="CHEBI:16526"/>
        <dbReference type="ChEBI" id="CHEBI:42819"/>
        <dbReference type="ChEBI" id="CHEBI:58136"/>
        <dbReference type="EC" id="4.2.1.41"/>
    </reaction>
</comment>
<dbReference type="SMART" id="SM01130">
    <property type="entry name" value="DHDPS"/>
    <property type="match status" value="1"/>
</dbReference>
<gene>
    <name evidence="9" type="primary">kdgD</name>
    <name evidence="9" type="ORF">DA075_21850</name>
</gene>
<evidence type="ECO:0000256" key="2">
    <source>
        <dbReference type="ARBA" id="ARBA00004983"/>
    </source>
</evidence>
<dbReference type="Pfam" id="PF00701">
    <property type="entry name" value="DHDPS"/>
    <property type="match status" value="1"/>
</dbReference>
<dbReference type="NCBIfam" id="NF002958">
    <property type="entry name" value="PRK03620.1"/>
    <property type="match status" value="1"/>
</dbReference>
<sequence>MATALSPVDVAQRLGAGLLSFPVTPFTADFAIDEAQYRSNLDWLCGYDVAGLFAAGGTGEFFSLTPAEVARVVGVAVAETNGRVPVLAGAGYGTAIACEMAQAAEKAGADGLLLLPPYLVGSEQDGLSAHIEAVCRATGLGVIVYNRDNAVIGPDALARLCDRLPNLVGYKDGIGDIELMTRIYSRLGDRLTYIGGLPTAETFALPYLEMGVTTYSSAVFNFVPGFALDFYAAVRRRDRDAVAQGLRDFILPLIEIRNRRKGYAVSIIKAGMRAVGRDSGPVRHPLTDLTTAEQAELQALVARISPVRISPAQALAAE</sequence>
<dbReference type="InterPro" id="IPR017655">
    <property type="entry name" value="Dehydro-deoxyglucarate_dehyd"/>
</dbReference>
<dbReference type="PANTHER" id="PTHR12128">
    <property type="entry name" value="DIHYDRODIPICOLINATE SYNTHASE"/>
    <property type="match status" value="1"/>
</dbReference>
<evidence type="ECO:0000256" key="4">
    <source>
        <dbReference type="ARBA" id="ARBA00023239"/>
    </source>
</evidence>
<dbReference type="UniPathway" id="UPA00564">
    <property type="reaction ID" value="UER00628"/>
</dbReference>
<evidence type="ECO:0000256" key="5">
    <source>
        <dbReference type="HAMAP-Rule" id="MF_00694"/>
    </source>
</evidence>
<dbReference type="HAMAP" id="MF_00694">
    <property type="entry name" value="KDGDH"/>
    <property type="match status" value="1"/>
</dbReference>
<evidence type="ECO:0000256" key="6">
    <source>
        <dbReference type="PIRNR" id="PIRNR001365"/>
    </source>
</evidence>
<dbReference type="PIRSF" id="PIRSF001365">
    <property type="entry name" value="DHDPS"/>
    <property type="match status" value="1"/>
</dbReference>
<dbReference type="GO" id="GO:0047448">
    <property type="term" value="F:5-dehydro-4-deoxyglucarate dehydratase activity"/>
    <property type="evidence" value="ECO:0007669"/>
    <property type="project" value="UniProtKB-UniRule"/>
</dbReference>
<dbReference type="RefSeq" id="WP_099955016.1">
    <property type="nucleotide sequence ID" value="NZ_CP028843.1"/>
</dbReference>
<dbReference type="AlphaFoldDB" id="A0A2R4WNT9"/>
<evidence type="ECO:0000256" key="1">
    <source>
        <dbReference type="ARBA" id="ARBA00001446"/>
    </source>
</evidence>
<comment type="similarity">
    <text evidence="3 5 6">Belongs to the DapA family.</text>
</comment>
<dbReference type="GO" id="GO:0008840">
    <property type="term" value="F:4-hydroxy-tetrahydrodipicolinate synthase activity"/>
    <property type="evidence" value="ECO:0007669"/>
    <property type="project" value="TreeGrafter"/>
</dbReference>
<protein>
    <recommendedName>
        <fullName evidence="5">Probable 5-dehydro-4-deoxyglucarate dehydratase</fullName>
        <ecNumber evidence="5">4.2.1.41</ecNumber>
    </recommendedName>
    <alternativeName>
        <fullName evidence="5">5-keto-4-deoxy-glucarate dehydratase</fullName>
        <shortName evidence="5">KDGDH</shortName>
    </alternativeName>
</protein>
<dbReference type="GO" id="GO:0042838">
    <property type="term" value="P:D-glucarate catabolic process"/>
    <property type="evidence" value="ECO:0007669"/>
    <property type="project" value="UniProtKB-UniRule"/>
</dbReference>
<dbReference type="KEGG" id="mee:DA075_21850"/>
<dbReference type="Proteomes" id="UP000244755">
    <property type="component" value="Chromosome 1"/>
</dbReference>
<feature type="binding site" evidence="8">
    <location>
        <position position="58"/>
    </location>
    <ligand>
        <name>pyruvate</name>
        <dbReference type="ChEBI" id="CHEBI:15361"/>
    </ligand>
</feature>
<dbReference type="EMBL" id="CP028843">
    <property type="protein sequence ID" value="AWB23217.1"/>
    <property type="molecule type" value="Genomic_DNA"/>
</dbReference>
<organism evidence="9 10">
    <name type="scientific">Methylobacterium currus</name>
    <dbReference type="NCBI Taxonomy" id="2051553"/>
    <lineage>
        <taxon>Bacteria</taxon>
        <taxon>Pseudomonadati</taxon>
        <taxon>Pseudomonadota</taxon>
        <taxon>Alphaproteobacteria</taxon>
        <taxon>Hyphomicrobiales</taxon>
        <taxon>Methylobacteriaceae</taxon>
        <taxon>Methylobacterium</taxon>
    </lineage>
</organism>
<dbReference type="SUPFAM" id="SSF51569">
    <property type="entry name" value="Aldolase"/>
    <property type="match status" value="1"/>
</dbReference>
<dbReference type="NCBIfam" id="TIGR03249">
    <property type="entry name" value="KdgD"/>
    <property type="match status" value="1"/>
</dbReference>
<feature type="active site" description="Schiff-base intermediate with substrate" evidence="7">
    <location>
        <position position="171"/>
    </location>
</feature>
<dbReference type="EC" id="4.2.1.41" evidence="5"/>
<dbReference type="Gene3D" id="3.20.20.70">
    <property type="entry name" value="Aldolase class I"/>
    <property type="match status" value="1"/>
</dbReference>
<evidence type="ECO:0000256" key="7">
    <source>
        <dbReference type="PIRSR" id="PIRSR001365-1"/>
    </source>
</evidence>
<evidence type="ECO:0000313" key="10">
    <source>
        <dbReference type="Proteomes" id="UP000244755"/>
    </source>
</evidence>
<dbReference type="InterPro" id="IPR013785">
    <property type="entry name" value="Aldolase_TIM"/>
</dbReference>
<dbReference type="InterPro" id="IPR002220">
    <property type="entry name" value="DapA-like"/>
</dbReference>
<keyword evidence="10" id="KW-1185">Reference proteome</keyword>
<evidence type="ECO:0000256" key="3">
    <source>
        <dbReference type="ARBA" id="ARBA00007592"/>
    </source>
</evidence>
<name>A0A2R4WNT9_9HYPH</name>
<evidence type="ECO:0000313" key="9">
    <source>
        <dbReference type="EMBL" id="AWB23217.1"/>
    </source>
</evidence>
<accession>A0A2R4WNT9</accession>